<dbReference type="Gene3D" id="3.30.420.10">
    <property type="entry name" value="Ribonuclease H-like superfamily/Ribonuclease H"/>
    <property type="match status" value="1"/>
</dbReference>
<evidence type="ECO:0000256" key="1">
    <source>
        <dbReference type="ARBA" id="ARBA00022884"/>
    </source>
</evidence>
<dbReference type="InterPro" id="IPR012337">
    <property type="entry name" value="RNaseH-like_sf"/>
</dbReference>
<accession>A0A4Z0A010</accession>
<dbReference type="InterPro" id="IPR043502">
    <property type="entry name" value="DNA/RNA_pol_sf"/>
</dbReference>
<sequence>MLRKVQLPNPCAKSMYRRLMQGYTLADRWSPKHTQAFLALKAALTREPVLRGPRWDGTPFIVTSDGCKDGFAAVLTQQFDTMLPNSKVVRKLHPLAFASKRTSRAEEKYMPFLLEFAALKFALDKFSDILWGFPVIVETDCQALRDVLLSDQLNAAHARWRDGILTYQIIDVCHVPGKLNVVADRLSHQSTGRARTVGDGSEWSVSEDWEVSRGLVNDVLLLTAPEDPSVTILCERFADEPLFHEVINALTARDQGSNVRDKRRARYHALEYFIEDGRLYRIHGGARIRARPKLECVTKDEAKVLAYEQHVAGGHWGRDHVKIALLDRICCPGLDAVILAAVRECTQCKSFGAPHIHALLEPITRRRPFELLVGDYLSMPPGKNGFVTLGLYLDVFSQHLWVSKFKKKNVTGADTTSSLHHIFSTFAPSETFMSDGGKHFHCAEVRNFCAQWGCKTYVVAAYSPWVNGLVEGTNKLLLHILTHLVTPGLGEEEYRVAEWTNLLNRWPEFLDRAVEILNNRLLPALKFSPKELLFGLVVNKTPTPVAESTSMLRISDVERHMVYAAQQRLDGYEAMVHHAVQRKTAFDRRLLKGTPGEVIFSIGQLVQVYRSDLSTTYKATRKLLAKWSQPHRITGCIRNSYTLVTLEEAGSAEDGGEIEDEDELELEYEDFGQGPDGAIVEDAQVEEMAEPIEEEMVEPIEEEVEEAGLESEVEAEQVPEVPRGAVVVWQRRGRRLVREGHME</sequence>
<protein>
    <recommendedName>
        <fullName evidence="3">Integrase catalytic domain-containing protein</fullName>
    </recommendedName>
</protein>
<dbReference type="InterPro" id="IPR041577">
    <property type="entry name" value="RT_RNaseH_2"/>
</dbReference>
<proteinExistence type="predicted"/>
<dbReference type="GO" id="GO:0003723">
    <property type="term" value="F:RNA binding"/>
    <property type="evidence" value="ECO:0007669"/>
    <property type="project" value="UniProtKB-KW"/>
</dbReference>
<dbReference type="AlphaFoldDB" id="A0A4Z0A010"/>
<dbReference type="Proteomes" id="UP000298061">
    <property type="component" value="Unassembled WGS sequence"/>
</dbReference>
<comment type="caution">
    <text evidence="4">The sequence shown here is derived from an EMBL/GenBank/DDBJ whole genome shotgun (WGS) entry which is preliminary data.</text>
</comment>
<evidence type="ECO:0000313" key="5">
    <source>
        <dbReference type="Proteomes" id="UP000298061"/>
    </source>
</evidence>
<name>A0A4Z0A010_9AGAM</name>
<dbReference type="PANTHER" id="PTHR37984">
    <property type="entry name" value="PROTEIN CBG26694"/>
    <property type="match status" value="1"/>
</dbReference>
<dbReference type="Pfam" id="PF17919">
    <property type="entry name" value="RT_RNaseH_2"/>
    <property type="match status" value="1"/>
</dbReference>
<dbReference type="PROSITE" id="PS50994">
    <property type="entry name" value="INTEGRASE"/>
    <property type="match status" value="1"/>
</dbReference>
<dbReference type="Gene3D" id="1.10.340.70">
    <property type="match status" value="1"/>
</dbReference>
<dbReference type="CDD" id="cd09274">
    <property type="entry name" value="RNase_HI_RT_Ty3"/>
    <property type="match status" value="1"/>
</dbReference>
<dbReference type="STRING" id="135208.A0A4Z0A010"/>
<dbReference type="GO" id="GO:0015074">
    <property type="term" value="P:DNA integration"/>
    <property type="evidence" value="ECO:0007669"/>
    <property type="project" value="InterPro"/>
</dbReference>
<evidence type="ECO:0000313" key="4">
    <source>
        <dbReference type="EMBL" id="TFY79119.1"/>
    </source>
</evidence>
<dbReference type="SUPFAM" id="SSF53098">
    <property type="entry name" value="Ribonuclease H-like"/>
    <property type="match status" value="1"/>
</dbReference>
<feature type="domain" description="Integrase catalytic" evidence="3">
    <location>
        <begin position="364"/>
        <end position="537"/>
    </location>
</feature>
<dbReference type="PANTHER" id="PTHR37984:SF5">
    <property type="entry name" value="PROTEIN NYNRIN-LIKE"/>
    <property type="match status" value="1"/>
</dbReference>
<organism evidence="4 5">
    <name type="scientific">Hericium alpestre</name>
    <dbReference type="NCBI Taxonomy" id="135208"/>
    <lineage>
        <taxon>Eukaryota</taxon>
        <taxon>Fungi</taxon>
        <taxon>Dikarya</taxon>
        <taxon>Basidiomycota</taxon>
        <taxon>Agaricomycotina</taxon>
        <taxon>Agaricomycetes</taxon>
        <taxon>Russulales</taxon>
        <taxon>Hericiaceae</taxon>
        <taxon>Hericium</taxon>
    </lineage>
</organism>
<reference evidence="4 5" key="1">
    <citation type="submission" date="2019-02" db="EMBL/GenBank/DDBJ databases">
        <title>Genome sequencing of the rare red list fungi Hericium alpestre (H. flagellum).</title>
        <authorList>
            <person name="Buettner E."/>
            <person name="Kellner H."/>
        </authorList>
    </citation>
    <scope>NUCLEOTIDE SEQUENCE [LARGE SCALE GENOMIC DNA]</scope>
    <source>
        <strain evidence="4 5">DSM 108284</strain>
    </source>
</reference>
<evidence type="ECO:0000256" key="2">
    <source>
        <dbReference type="ARBA" id="ARBA00023268"/>
    </source>
</evidence>
<keyword evidence="1" id="KW-0694">RNA-binding</keyword>
<dbReference type="InterPro" id="IPR050951">
    <property type="entry name" value="Retrovirus_Pol_polyprotein"/>
</dbReference>
<keyword evidence="2" id="KW-0511">Multifunctional enzyme</keyword>
<dbReference type="Pfam" id="PF00665">
    <property type="entry name" value="rve"/>
    <property type="match status" value="1"/>
</dbReference>
<dbReference type="InterPro" id="IPR036397">
    <property type="entry name" value="RNaseH_sf"/>
</dbReference>
<evidence type="ECO:0000259" key="3">
    <source>
        <dbReference type="PROSITE" id="PS50994"/>
    </source>
</evidence>
<keyword evidence="5" id="KW-1185">Reference proteome</keyword>
<dbReference type="InterPro" id="IPR001584">
    <property type="entry name" value="Integrase_cat-core"/>
</dbReference>
<dbReference type="OrthoDB" id="3234307at2759"/>
<gene>
    <name evidence="4" type="ORF">EWM64_g4891</name>
</gene>
<dbReference type="GO" id="GO:0005634">
    <property type="term" value="C:nucleus"/>
    <property type="evidence" value="ECO:0007669"/>
    <property type="project" value="UniProtKB-ARBA"/>
</dbReference>
<dbReference type="GO" id="GO:0003824">
    <property type="term" value="F:catalytic activity"/>
    <property type="evidence" value="ECO:0007669"/>
    <property type="project" value="UniProtKB-KW"/>
</dbReference>
<dbReference type="SUPFAM" id="SSF56672">
    <property type="entry name" value="DNA/RNA polymerases"/>
    <property type="match status" value="1"/>
</dbReference>
<dbReference type="EMBL" id="SFCI01000557">
    <property type="protein sequence ID" value="TFY79119.1"/>
    <property type="molecule type" value="Genomic_DNA"/>
</dbReference>